<reference evidence="1" key="2">
    <citation type="submission" date="2025-09" db="UniProtKB">
        <authorList>
            <consortium name="Ensembl"/>
        </authorList>
    </citation>
    <scope>IDENTIFICATION</scope>
</reference>
<dbReference type="SUPFAM" id="SSF46966">
    <property type="entry name" value="Spectrin repeat"/>
    <property type="match status" value="1"/>
</dbReference>
<evidence type="ECO:0000313" key="2">
    <source>
        <dbReference type="Proteomes" id="UP000264820"/>
    </source>
</evidence>
<accession>A0A3Q2X949</accession>
<name>A0A3Q2X949_HIPCM</name>
<dbReference type="STRING" id="109280.ENSHCOP00000000348"/>
<dbReference type="Proteomes" id="UP000264820">
    <property type="component" value="Unplaced"/>
</dbReference>
<dbReference type="AlphaFoldDB" id="A0A3Q2X949"/>
<proteinExistence type="predicted"/>
<organism evidence="1 2">
    <name type="scientific">Hippocampus comes</name>
    <name type="common">Tiger tail seahorse</name>
    <dbReference type="NCBI Taxonomy" id="109280"/>
    <lineage>
        <taxon>Eukaryota</taxon>
        <taxon>Metazoa</taxon>
        <taxon>Chordata</taxon>
        <taxon>Craniata</taxon>
        <taxon>Vertebrata</taxon>
        <taxon>Euteleostomi</taxon>
        <taxon>Actinopterygii</taxon>
        <taxon>Neopterygii</taxon>
        <taxon>Teleostei</taxon>
        <taxon>Neoteleostei</taxon>
        <taxon>Acanthomorphata</taxon>
        <taxon>Syngnathiaria</taxon>
        <taxon>Syngnathiformes</taxon>
        <taxon>Syngnathoidei</taxon>
        <taxon>Syngnathidae</taxon>
        <taxon>Hippocampus</taxon>
    </lineage>
</organism>
<protein>
    <submittedName>
        <fullName evidence="1">Centrosomal protein 68</fullName>
    </submittedName>
</protein>
<reference evidence="1" key="1">
    <citation type="submission" date="2025-08" db="UniProtKB">
        <authorList>
            <consortium name="Ensembl"/>
        </authorList>
    </citation>
    <scope>IDENTIFICATION</scope>
</reference>
<keyword evidence="2" id="KW-1185">Reference proteome</keyword>
<dbReference type="Ensembl" id="ENSHCOT00000013921.1">
    <property type="protein sequence ID" value="ENSHCOP00000000348.1"/>
    <property type="gene ID" value="ENSHCOG00000001144.1"/>
</dbReference>
<sequence length="545" mass="61919">MIFSPMDAVECSRPWKFLPPDTCVSHSMRLNATDVASGKRATDWEKEQTHKSVTMAPTSRYLTERQYVMRKPLFYMEQASILKKTPQQQHQQKAKPVVGLTLTRNKSIQCDLPSNILELQKKDRPERLQLTSTVLYPTYTPTPRLSYSKRDQTTELKKQNLYSLAGQSRRQTMSYHEANYWDCAIPKSLPTSTNRHTASWDPNQEYQALLDYTYPLRPGQMDRKWDSAAFLGDSRQQQDLNLVDSGIELDNLRTTSPSGSDLNLSNTMQTEAWDRMDQKINSTGVDSSALVSRSLSSELFLDTLGLVMDKEVGNCHQGRSQHHHQYAQPSSSIAFIHATSVLPQSQSVGGDFDKEFWALPDHLEEVQLLTRQVSVVELALTILSKVSGYTNSQGAVSTTDHSNLEAMRRSPSSWMESVGPGLTQDSLKEVETLVEQLCGIHLRDSQKGILEEQDHSCSLMQRTRMFCSLLEQYIHWLYKVSEKMDMLARPTVDNENVKRSLAEYQKFQQELRSHQRLISHVLQTGELLLGCMDGTSPCKVPPLHG</sequence>
<dbReference type="Gene3D" id="1.20.58.60">
    <property type="match status" value="1"/>
</dbReference>
<dbReference type="GeneTree" id="ENSGT00810000125473"/>
<evidence type="ECO:0000313" key="1">
    <source>
        <dbReference type="Ensembl" id="ENSHCOP00000000348.1"/>
    </source>
</evidence>
<dbReference type="OMA" id="EHIQLFC"/>